<feature type="domain" description="Homocysteine biosynthesis enzyme sulfur-incorporation" evidence="1">
    <location>
        <begin position="1"/>
        <end position="40"/>
    </location>
</feature>
<reference evidence="2" key="1">
    <citation type="journal article" date="2014" name="Front. Microbiol.">
        <title>High frequency of phylogenetically diverse reductive dehalogenase-homologous genes in deep subseafloor sedimentary metagenomes.</title>
        <authorList>
            <person name="Kawai M."/>
            <person name="Futagami T."/>
            <person name="Toyoda A."/>
            <person name="Takaki Y."/>
            <person name="Nishi S."/>
            <person name="Hori S."/>
            <person name="Arai W."/>
            <person name="Tsubouchi T."/>
            <person name="Morono Y."/>
            <person name="Uchiyama I."/>
            <person name="Ito T."/>
            <person name="Fujiyama A."/>
            <person name="Inagaki F."/>
            <person name="Takami H."/>
        </authorList>
    </citation>
    <scope>NUCLEOTIDE SEQUENCE</scope>
    <source>
        <strain evidence="2">Expedition CK06-06</strain>
    </source>
</reference>
<accession>X1QQK6</accession>
<dbReference type="EMBL" id="BARV01045627">
    <property type="protein sequence ID" value="GAI70508.1"/>
    <property type="molecule type" value="Genomic_DNA"/>
</dbReference>
<gene>
    <name evidence="2" type="ORF">S06H3_66709</name>
</gene>
<dbReference type="InterPro" id="IPR002708">
    <property type="entry name" value="HcyBio"/>
</dbReference>
<dbReference type="AlphaFoldDB" id="X1QQK6"/>
<name>X1QQK6_9ZZZZ</name>
<organism evidence="2">
    <name type="scientific">marine sediment metagenome</name>
    <dbReference type="NCBI Taxonomy" id="412755"/>
    <lineage>
        <taxon>unclassified sequences</taxon>
        <taxon>metagenomes</taxon>
        <taxon>ecological metagenomes</taxon>
    </lineage>
</organism>
<evidence type="ECO:0000313" key="2">
    <source>
        <dbReference type="EMBL" id="GAI70508.1"/>
    </source>
</evidence>
<evidence type="ECO:0000259" key="1">
    <source>
        <dbReference type="Pfam" id="PF01837"/>
    </source>
</evidence>
<proteinExistence type="predicted"/>
<feature type="non-terminal residue" evidence="2">
    <location>
        <position position="1"/>
    </location>
</feature>
<feature type="non-terminal residue" evidence="2">
    <location>
        <position position="49"/>
    </location>
</feature>
<comment type="caution">
    <text evidence="2">The sequence shown here is derived from an EMBL/GenBank/DDBJ whole genome shotgun (WGS) entry which is preliminary data.</text>
</comment>
<protein>
    <recommendedName>
        <fullName evidence="1">Homocysteine biosynthesis enzyme sulfur-incorporation domain-containing protein</fullName>
    </recommendedName>
</protein>
<dbReference type="Pfam" id="PF01837">
    <property type="entry name" value="HcyBio"/>
    <property type="match status" value="1"/>
</dbReference>
<sequence length="49" mass="5319">SDETIYTYMGVLKPELGNANYCTSGELSPLLNDMSTAVVKFAGIKFISE</sequence>